<feature type="compositionally biased region" description="Acidic residues" evidence="1">
    <location>
        <begin position="80"/>
        <end position="91"/>
    </location>
</feature>
<dbReference type="AlphaFoldDB" id="A0A0S4QLN9"/>
<sequence length="91" mass="9607">MVELRSGRQDRALLLIVWGLTLVVLVLGVLTLSPILLVWGVIGLPAAVALGYVHVRDTRRQAGSQGATPGRPAAGGHEDGLEDGIEEESSR</sequence>
<evidence type="ECO:0000256" key="1">
    <source>
        <dbReference type="SAM" id="MobiDB-lite"/>
    </source>
</evidence>
<keyword evidence="2" id="KW-0472">Membrane</keyword>
<feature type="region of interest" description="Disordered" evidence="1">
    <location>
        <begin position="61"/>
        <end position="91"/>
    </location>
</feature>
<organism evidence="3 4">
    <name type="scientific">Parafrankia irregularis</name>
    <dbReference type="NCBI Taxonomy" id="795642"/>
    <lineage>
        <taxon>Bacteria</taxon>
        <taxon>Bacillati</taxon>
        <taxon>Actinomycetota</taxon>
        <taxon>Actinomycetes</taxon>
        <taxon>Frankiales</taxon>
        <taxon>Frankiaceae</taxon>
        <taxon>Parafrankia</taxon>
    </lineage>
</organism>
<accession>A0A0S4QLN9</accession>
<keyword evidence="2" id="KW-0812">Transmembrane</keyword>
<evidence type="ECO:0000313" key="3">
    <source>
        <dbReference type="EMBL" id="CUU55740.1"/>
    </source>
</evidence>
<evidence type="ECO:0000313" key="4">
    <source>
        <dbReference type="Proteomes" id="UP000198802"/>
    </source>
</evidence>
<dbReference type="Proteomes" id="UP000198802">
    <property type="component" value="Unassembled WGS sequence"/>
</dbReference>
<keyword evidence="4" id="KW-1185">Reference proteome</keyword>
<evidence type="ECO:0000256" key="2">
    <source>
        <dbReference type="SAM" id="Phobius"/>
    </source>
</evidence>
<feature type="transmembrane region" description="Helical" evidence="2">
    <location>
        <begin position="36"/>
        <end position="55"/>
    </location>
</feature>
<protein>
    <submittedName>
        <fullName evidence="3">Uncharacterized protein</fullName>
    </submittedName>
</protein>
<name>A0A0S4QLN9_9ACTN</name>
<feature type="transmembrane region" description="Helical" evidence="2">
    <location>
        <begin position="12"/>
        <end position="30"/>
    </location>
</feature>
<proteinExistence type="predicted"/>
<keyword evidence="2" id="KW-1133">Transmembrane helix</keyword>
<dbReference type="EMBL" id="FAOZ01000005">
    <property type="protein sequence ID" value="CUU55740.1"/>
    <property type="molecule type" value="Genomic_DNA"/>
</dbReference>
<dbReference type="RefSeq" id="WP_091274751.1">
    <property type="nucleotide sequence ID" value="NZ_FAOZ01000005.1"/>
</dbReference>
<reference evidence="4" key="1">
    <citation type="submission" date="2015-11" db="EMBL/GenBank/DDBJ databases">
        <authorList>
            <person name="Varghese N."/>
        </authorList>
    </citation>
    <scope>NUCLEOTIDE SEQUENCE [LARGE SCALE GENOMIC DNA]</scope>
    <source>
        <strain evidence="4">DSM 45899</strain>
    </source>
</reference>
<gene>
    <name evidence="3" type="ORF">Ga0074812_105395</name>
</gene>